<keyword evidence="5" id="KW-1185">Reference proteome</keyword>
<proteinExistence type="inferred from homology"/>
<dbReference type="Gramene" id="KRH62974">
    <property type="protein sequence ID" value="KRH62974"/>
    <property type="gene ID" value="GLYMA_04G145800"/>
</dbReference>
<protein>
    <submittedName>
        <fullName evidence="3 4">Uncharacterized protein</fullName>
    </submittedName>
</protein>
<dbReference type="PANTHER" id="PTHR31268">
    <property type="match status" value="1"/>
</dbReference>
<dbReference type="EMBL" id="CM000837">
    <property type="protein sequence ID" value="KRH62974.1"/>
    <property type="molecule type" value="Genomic_DNA"/>
</dbReference>
<accession>K7MS87</accession>
<dbReference type="SUPFAM" id="SSF51445">
    <property type="entry name" value="(Trans)glycosidases"/>
    <property type="match status" value="1"/>
</dbReference>
<dbReference type="InterPro" id="IPR017853">
    <property type="entry name" value="GH"/>
</dbReference>
<reference evidence="3" key="3">
    <citation type="submission" date="2018-07" db="EMBL/GenBank/DDBJ databases">
        <title>WGS assembly of Glycine max.</title>
        <authorList>
            <person name="Schmutz J."/>
            <person name="Cannon S."/>
            <person name="Schlueter J."/>
            <person name="Ma J."/>
            <person name="Mitros T."/>
            <person name="Nelson W."/>
            <person name="Hyten D."/>
            <person name="Song Q."/>
            <person name="Thelen J."/>
            <person name="Cheng J."/>
            <person name="Xu D."/>
            <person name="Hellsten U."/>
            <person name="May G."/>
            <person name="Yu Y."/>
            <person name="Sakurai T."/>
            <person name="Umezawa T."/>
            <person name="Bhattacharyya M."/>
            <person name="Sandhu D."/>
            <person name="Valliyodan B."/>
            <person name="Lindquist E."/>
            <person name="Peto M."/>
            <person name="Grant D."/>
            <person name="Shu S."/>
            <person name="Goodstein D."/>
            <person name="Barry K."/>
            <person name="Futrell-Griggs M."/>
            <person name="Abernathy B."/>
            <person name="Du J."/>
            <person name="Tian Z."/>
            <person name="Zhu L."/>
            <person name="Gill N."/>
            <person name="Joshi T."/>
            <person name="Libault M."/>
            <person name="Sethuraman A."/>
            <person name="Zhang X."/>
            <person name="Shinozaki K."/>
            <person name="Nguyen H."/>
            <person name="Wing R."/>
            <person name="Cregan P."/>
            <person name="Specht J."/>
            <person name="Grimwood J."/>
            <person name="Rokhsar D."/>
            <person name="Stacey G."/>
            <person name="Shoemaker R."/>
            <person name="Jackson S."/>
        </authorList>
    </citation>
    <scope>NUCLEOTIDE SEQUENCE</scope>
    <source>
        <tissue evidence="3">Callus</tissue>
    </source>
</reference>
<dbReference type="HOGENOM" id="CLU_1201647_0_0_1"/>
<dbReference type="Pfam" id="PF05691">
    <property type="entry name" value="Raffinose_syn"/>
    <property type="match status" value="2"/>
</dbReference>
<sequence length="231" mass="25961">MSGLKHLIDRAKQHHNVKYVNITLSFLIGIKENTKFQKKLQNNEQMSGLKHLVDGAKQHHNVKYAGYWGGVKPATISMEHYDIALAEPVQSPGVLGNQPDIVMDSLAIHGLGLLHPKKVFNFYYELHAYLASCGTCAKRTAIVRAFDDFYPRDPTSHTIHISSVAYNSLFLGEFMQPDWDILHPAEDYDVVARAIGGCPIYVSDKPGNDNFDLLVTVIQILMLMLQRICLL</sequence>
<evidence type="ECO:0000256" key="2">
    <source>
        <dbReference type="ARBA" id="ARBA00023277"/>
    </source>
</evidence>
<evidence type="ECO:0000256" key="1">
    <source>
        <dbReference type="ARBA" id="ARBA00007240"/>
    </source>
</evidence>
<dbReference type="Proteomes" id="UP000008827">
    <property type="component" value="Chromosome 4"/>
</dbReference>
<evidence type="ECO:0000313" key="5">
    <source>
        <dbReference type="Proteomes" id="UP000008827"/>
    </source>
</evidence>
<keyword evidence="2" id="KW-0119">Carbohydrate metabolism</keyword>
<dbReference type="InterPro" id="IPR008811">
    <property type="entry name" value="Glycosyl_hydrolases_36"/>
</dbReference>
<dbReference type="EnsemblPlants" id="KRH62974">
    <property type="protein sequence ID" value="KRH62974"/>
    <property type="gene ID" value="GLYMA_04G145800"/>
</dbReference>
<evidence type="ECO:0000313" key="4">
    <source>
        <dbReference type="EnsemblPlants" id="KRH62974"/>
    </source>
</evidence>
<dbReference type="PANTHER" id="PTHR31268:SF32">
    <property type="entry name" value="GALACTINOL--SUCROSE GALACTOSYLTRANSFERASE 2-RELATED"/>
    <property type="match status" value="1"/>
</dbReference>
<reference evidence="3 4" key="1">
    <citation type="journal article" date="2010" name="Nature">
        <title>Genome sequence of the palaeopolyploid soybean.</title>
        <authorList>
            <person name="Schmutz J."/>
            <person name="Cannon S.B."/>
            <person name="Schlueter J."/>
            <person name="Ma J."/>
            <person name="Mitros T."/>
            <person name="Nelson W."/>
            <person name="Hyten D.L."/>
            <person name="Song Q."/>
            <person name="Thelen J.J."/>
            <person name="Cheng J."/>
            <person name="Xu D."/>
            <person name="Hellsten U."/>
            <person name="May G.D."/>
            <person name="Yu Y."/>
            <person name="Sakurai T."/>
            <person name="Umezawa T."/>
            <person name="Bhattacharyya M.K."/>
            <person name="Sandhu D."/>
            <person name="Valliyodan B."/>
            <person name="Lindquist E."/>
            <person name="Peto M."/>
            <person name="Grant D."/>
            <person name="Shu S."/>
            <person name="Goodstein D."/>
            <person name="Barry K."/>
            <person name="Futrell-Griggs M."/>
            <person name="Abernathy B."/>
            <person name="Du J."/>
            <person name="Tian Z."/>
            <person name="Zhu L."/>
            <person name="Gill N."/>
            <person name="Joshi T."/>
            <person name="Libault M."/>
            <person name="Sethuraman A."/>
            <person name="Zhang X.-C."/>
            <person name="Shinozaki K."/>
            <person name="Nguyen H.T."/>
            <person name="Wing R.A."/>
            <person name="Cregan P."/>
            <person name="Specht J."/>
            <person name="Grimwood J."/>
            <person name="Rokhsar D."/>
            <person name="Stacey G."/>
            <person name="Shoemaker R.C."/>
            <person name="Jackson S.A."/>
        </authorList>
    </citation>
    <scope>NUCLEOTIDE SEQUENCE</scope>
    <source>
        <strain evidence="4">cv. Williams 82</strain>
        <tissue evidence="3">Callus</tissue>
    </source>
</reference>
<dbReference type="PaxDb" id="3847-GLYMA18G23102.1"/>
<name>K7MS87_SOYBN</name>
<comment type="similarity">
    <text evidence="1">Belongs to the glycosyl hydrolases 36 family.</text>
</comment>
<dbReference type="STRING" id="3847.K7MS87"/>
<dbReference type="InParanoid" id="K7MS87"/>
<gene>
    <name evidence="3" type="ORF">GLYMA_04G145800</name>
</gene>
<dbReference type="eggNOG" id="ENOG502QPVE">
    <property type="taxonomic scope" value="Eukaryota"/>
</dbReference>
<reference evidence="4" key="2">
    <citation type="submission" date="2018-02" db="UniProtKB">
        <authorList>
            <consortium name="EnsemblPlants"/>
        </authorList>
    </citation>
    <scope>IDENTIFICATION</scope>
    <source>
        <strain evidence="4">Williams 82</strain>
    </source>
</reference>
<dbReference type="AlphaFoldDB" id="K7MS87"/>
<evidence type="ECO:0000313" key="3">
    <source>
        <dbReference type="EMBL" id="KRH62974.1"/>
    </source>
</evidence>
<organism evidence="3">
    <name type="scientific">Glycine max</name>
    <name type="common">Soybean</name>
    <name type="synonym">Glycine hispida</name>
    <dbReference type="NCBI Taxonomy" id="3847"/>
    <lineage>
        <taxon>Eukaryota</taxon>
        <taxon>Viridiplantae</taxon>
        <taxon>Streptophyta</taxon>
        <taxon>Embryophyta</taxon>
        <taxon>Tracheophyta</taxon>
        <taxon>Spermatophyta</taxon>
        <taxon>Magnoliopsida</taxon>
        <taxon>eudicotyledons</taxon>
        <taxon>Gunneridae</taxon>
        <taxon>Pentapetalae</taxon>
        <taxon>rosids</taxon>
        <taxon>fabids</taxon>
        <taxon>Fabales</taxon>
        <taxon>Fabaceae</taxon>
        <taxon>Papilionoideae</taxon>
        <taxon>50 kb inversion clade</taxon>
        <taxon>NPAAA clade</taxon>
        <taxon>indigoferoid/millettioid clade</taxon>
        <taxon>Phaseoleae</taxon>
        <taxon>Glycine</taxon>
        <taxon>Glycine subgen. Soja</taxon>
    </lineage>
</organism>